<feature type="transmembrane region" description="Helical" evidence="1">
    <location>
        <begin position="57"/>
        <end position="75"/>
    </location>
</feature>
<keyword evidence="1" id="KW-1133">Transmembrane helix</keyword>
<proteinExistence type="predicted"/>
<evidence type="ECO:0008006" key="4">
    <source>
        <dbReference type="Google" id="ProtNLM"/>
    </source>
</evidence>
<reference evidence="2 3" key="1">
    <citation type="submission" date="2020-03" db="EMBL/GenBank/DDBJ databases">
        <authorList>
            <person name="Zhu W."/>
        </authorList>
    </citation>
    <scope>NUCLEOTIDE SEQUENCE [LARGE SCALE GENOMIC DNA]</scope>
    <source>
        <strain evidence="2 3">185</strain>
    </source>
</reference>
<name>A0A6G8S1C5_9GAMM</name>
<evidence type="ECO:0000313" key="3">
    <source>
        <dbReference type="Proteomes" id="UP000501939"/>
    </source>
</evidence>
<keyword evidence="1" id="KW-0812">Transmembrane</keyword>
<dbReference type="Proteomes" id="UP000501939">
    <property type="component" value="Chromosome"/>
</dbReference>
<evidence type="ECO:0000256" key="1">
    <source>
        <dbReference type="SAM" id="Phobius"/>
    </source>
</evidence>
<protein>
    <recommendedName>
        <fullName evidence="4">DUF3137 domain-containing protein</fullName>
    </recommendedName>
</protein>
<gene>
    <name evidence="2" type="ORF">G8D99_02570</name>
</gene>
<organism evidence="2 3">
    <name type="scientific">Acinetobacter lanii</name>
    <dbReference type="NCBI Taxonomy" id="2715163"/>
    <lineage>
        <taxon>Bacteria</taxon>
        <taxon>Pseudomonadati</taxon>
        <taxon>Pseudomonadota</taxon>
        <taxon>Gammaproteobacteria</taxon>
        <taxon>Moraxellales</taxon>
        <taxon>Moraxellaceae</taxon>
        <taxon>Acinetobacter</taxon>
    </lineage>
</organism>
<keyword evidence="1" id="KW-0472">Membrane</keyword>
<dbReference type="RefSeq" id="WP_166322345.1">
    <property type="nucleotide sequence ID" value="NZ_CP049916.1"/>
</dbReference>
<dbReference type="KEGG" id="alj:G8D99_02570"/>
<keyword evidence="3" id="KW-1185">Reference proteome</keyword>
<accession>A0A6G8S1C5</accession>
<evidence type="ECO:0000313" key="2">
    <source>
        <dbReference type="EMBL" id="QIO08012.1"/>
    </source>
</evidence>
<sequence>MTSHSFLQRIKSKLSYLSQHNQNTLNNIAEIEKLLLQRPTPKQLLNTLRQWPHAQDFYIQNYSFWICICLAVVALICASTIHPYFTLLGISFVVYAFIQRQSPKAYQGLIQRLEAFILADQYQLQFDRPTEFPDAPTVLNFPLFRLGNHNNEIRQCIYGSWTFDGKIQPFMLFNYHYINQIETRDSDGKKKVKYEHHDLWGILVHHMSFQGISISAHQKRNCRLGIAWNSPDIQFNQRYQLSGRNEMQLARFFSPSRILKLEQAMQDYQGDFYIHPDFPSLLWLFDQDILKKQSIHTPIQRIEDLVLHLEQLSMPQFEHLQQNLKPLLAEL</sequence>
<dbReference type="AlphaFoldDB" id="A0A6G8S1C5"/>
<dbReference type="EMBL" id="CP049916">
    <property type="protein sequence ID" value="QIO08012.1"/>
    <property type="molecule type" value="Genomic_DNA"/>
</dbReference>